<dbReference type="EMBL" id="AP018933">
    <property type="protein sequence ID" value="BBG29811.1"/>
    <property type="molecule type" value="Genomic_DNA"/>
</dbReference>
<accession>A0A348HDV9</accession>
<proteinExistence type="predicted"/>
<keyword evidence="3" id="KW-1185">Reference proteome</keyword>
<dbReference type="Proteomes" id="UP000267342">
    <property type="component" value="Chromosome"/>
</dbReference>
<dbReference type="STRING" id="1123510.GCA_000620025_01080"/>
<feature type="transmembrane region" description="Helical" evidence="1">
    <location>
        <begin position="144"/>
        <end position="165"/>
    </location>
</feature>
<dbReference type="KEGG" id="zpl:ZBT109_1044"/>
<keyword evidence="1" id="KW-0812">Transmembrane</keyword>
<feature type="transmembrane region" description="Helical" evidence="1">
    <location>
        <begin position="55"/>
        <end position="75"/>
    </location>
</feature>
<dbReference type="AlphaFoldDB" id="A0A348HDV9"/>
<evidence type="ECO:0000313" key="2">
    <source>
        <dbReference type="EMBL" id="BBG29811.1"/>
    </source>
</evidence>
<keyword evidence="1" id="KW-0472">Membrane</keyword>
<feature type="transmembrane region" description="Helical" evidence="1">
    <location>
        <begin position="114"/>
        <end position="132"/>
    </location>
</feature>
<sequence length="223" mass="25438">MAHPSPLLPLTAGQRNAILLRLLCYIALFVIYNLGIHWEARLPDLGYDKFDSSHFGFSEFMQNLMLSLSVVFTLFARAKWPVLRNGCLLLGLFLLASIARQNHLRVEDLVGTKAIWKAIVAILALYAVYTLVRHWKAFLQELNIYAGSYSFGLLMAGVLTTYVFSRLFGRQVLWMDVMGEHYIRIVKNLAEETTESIGYMLICMGTLELCLLARRLFRQIAVN</sequence>
<protein>
    <submittedName>
        <fullName evidence="2">ABC-type sulfate transport system, permease</fullName>
    </submittedName>
</protein>
<feature type="transmembrane region" description="Helical" evidence="1">
    <location>
        <begin position="82"/>
        <end position="99"/>
    </location>
</feature>
<dbReference type="OrthoDB" id="1425700at2"/>
<gene>
    <name evidence="2" type="ORF">ZBT109_1044</name>
</gene>
<evidence type="ECO:0000256" key="1">
    <source>
        <dbReference type="SAM" id="Phobius"/>
    </source>
</evidence>
<feature type="transmembrane region" description="Helical" evidence="1">
    <location>
        <begin position="18"/>
        <end position="35"/>
    </location>
</feature>
<name>A0A348HDV9_9GAMM</name>
<dbReference type="RefSeq" id="WP_051524195.1">
    <property type="nucleotide sequence ID" value="NZ_AP018933.1"/>
</dbReference>
<evidence type="ECO:0000313" key="3">
    <source>
        <dbReference type="Proteomes" id="UP000267342"/>
    </source>
</evidence>
<organism evidence="2 3">
    <name type="scientific">Zymobacter palmae</name>
    <dbReference type="NCBI Taxonomy" id="33074"/>
    <lineage>
        <taxon>Bacteria</taxon>
        <taxon>Pseudomonadati</taxon>
        <taxon>Pseudomonadota</taxon>
        <taxon>Gammaproteobacteria</taxon>
        <taxon>Oceanospirillales</taxon>
        <taxon>Halomonadaceae</taxon>
        <taxon>Zymobacter group</taxon>
        <taxon>Zymobacter</taxon>
    </lineage>
</organism>
<feature type="transmembrane region" description="Helical" evidence="1">
    <location>
        <begin position="197"/>
        <end position="217"/>
    </location>
</feature>
<reference evidence="2 3" key="1">
    <citation type="submission" date="2018-09" db="EMBL/GenBank/DDBJ databases">
        <title>Zymobacter palmae IAM14233 (=T109) whole genome analysis.</title>
        <authorList>
            <person name="Yanase H."/>
        </authorList>
    </citation>
    <scope>NUCLEOTIDE SEQUENCE [LARGE SCALE GENOMIC DNA]</scope>
    <source>
        <strain evidence="2 3">IAM14233</strain>
    </source>
</reference>
<keyword evidence="1" id="KW-1133">Transmembrane helix</keyword>